<reference evidence="2 3" key="1">
    <citation type="submission" date="2012-10" db="EMBL/GenBank/DDBJ databases">
        <title>Genome sequencing and analysis of entomopathogenic fungi Beauveria bassiana D1-5.</title>
        <authorList>
            <person name="Li Q."/>
            <person name="Wang L."/>
            <person name="Zhang Z."/>
            <person name="Wang Q."/>
            <person name="Ren J."/>
            <person name="Wang M."/>
            <person name="Xu W."/>
            <person name="Wang J."/>
            <person name="Lu Y."/>
            <person name="Du Q."/>
            <person name="Sun Z."/>
        </authorList>
    </citation>
    <scope>NUCLEOTIDE SEQUENCE [LARGE SCALE GENOMIC DNA]</scope>
    <source>
        <strain evidence="2 3">D1-5</strain>
    </source>
</reference>
<proteinExistence type="predicted"/>
<comment type="caution">
    <text evidence="2">The sequence shown here is derived from an EMBL/GenBank/DDBJ whole genome shotgun (WGS) entry which is preliminary data.</text>
</comment>
<gene>
    <name evidence="2" type="ORF">BBAD15_g4297</name>
</gene>
<protein>
    <submittedName>
        <fullName evidence="2">Uncharacterized protein</fullName>
    </submittedName>
</protein>
<accession>A0A0A2WBL4</accession>
<feature type="compositionally biased region" description="Polar residues" evidence="1">
    <location>
        <begin position="98"/>
        <end position="109"/>
    </location>
</feature>
<evidence type="ECO:0000313" key="2">
    <source>
        <dbReference type="EMBL" id="KGQ10384.1"/>
    </source>
</evidence>
<dbReference type="Proteomes" id="UP000030106">
    <property type="component" value="Unassembled WGS sequence"/>
</dbReference>
<dbReference type="HOGENOM" id="CLU_2183472_0_0_1"/>
<feature type="compositionally biased region" description="Basic and acidic residues" evidence="1">
    <location>
        <begin position="36"/>
        <end position="49"/>
    </location>
</feature>
<dbReference type="AlphaFoldDB" id="A0A0A2WBL4"/>
<dbReference type="EMBL" id="ANFO01000326">
    <property type="protein sequence ID" value="KGQ10384.1"/>
    <property type="molecule type" value="Genomic_DNA"/>
</dbReference>
<evidence type="ECO:0000256" key="1">
    <source>
        <dbReference type="SAM" id="MobiDB-lite"/>
    </source>
</evidence>
<organism evidence="2 3">
    <name type="scientific">Beauveria bassiana D1-5</name>
    <dbReference type="NCBI Taxonomy" id="1245745"/>
    <lineage>
        <taxon>Eukaryota</taxon>
        <taxon>Fungi</taxon>
        <taxon>Dikarya</taxon>
        <taxon>Ascomycota</taxon>
        <taxon>Pezizomycotina</taxon>
        <taxon>Sordariomycetes</taxon>
        <taxon>Hypocreomycetidae</taxon>
        <taxon>Hypocreales</taxon>
        <taxon>Cordycipitaceae</taxon>
        <taxon>Beauveria</taxon>
    </lineage>
</organism>
<feature type="region of interest" description="Disordered" evidence="1">
    <location>
        <begin position="36"/>
        <end position="55"/>
    </location>
</feature>
<sequence>MHHLSSHSTPWGLAHQPTARKDSHYMAVHDDERLHEKWPGKAAGPEKKLNKPTRLSAATKRCLQASKSTDEAEDVDVHCQNNVESDTDLPMCRGTLEGDSQPSSVASKG</sequence>
<evidence type="ECO:0000313" key="3">
    <source>
        <dbReference type="Proteomes" id="UP000030106"/>
    </source>
</evidence>
<feature type="region of interest" description="Disordered" evidence="1">
    <location>
        <begin position="81"/>
        <end position="109"/>
    </location>
</feature>
<name>A0A0A2WBL4_BEABA</name>